<name>A0ABS8GF26_9MICC</name>
<dbReference type="InterPro" id="IPR009057">
    <property type="entry name" value="Homeodomain-like_sf"/>
</dbReference>
<feature type="domain" description="Resolvase HTH" evidence="1">
    <location>
        <begin position="2"/>
        <end position="31"/>
    </location>
</feature>
<keyword evidence="3" id="KW-1185">Reference proteome</keyword>
<dbReference type="EMBL" id="JAJFZQ010000001">
    <property type="protein sequence ID" value="MCC3264587.1"/>
    <property type="molecule type" value="Genomic_DNA"/>
</dbReference>
<dbReference type="Pfam" id="PF02796">
    <property type="entry name" value="HTH_7"/>
    <property type="match status" value="1"/>
</dbReference>
<evidence type="ECO:0000259" key="1">
    <source>
        <dbReference type="Pfam" id="PF02796"/>
    </source>
</evidence>
<dbReference type="SUPFAM" id="SSF46689">
    <property type="entry name" value="Homeodomain-like"/>
    <property type="match status" value="1"/>
</dbReference>
<evidence type="ECO:0000313" key="3">
    <source>
        <dbReference type="Proteomes" id="UP001139168"/>
    </source>
</evidence>
<dbReference type="Proteomes" id="UP001139168">
    <property type="component" value="Unassembled WGS sequence"/>
</dbReference>
<dbReference type="RefSeq" id="WP_227889606.1">
    <property type="nucleotide sequence ID" value="NZ_JAJFZQ010000001.1"/>
</dbReference>
<sequence length="42" mass="4729">MTQARAMIQSGSYTKQQIAETFNVSRATLYRNIQKAALQVPN</sequence>
<reference evidence="2" key="1">
    <citation type="submission" date="2021-10" db="EMBL/GenBank/DDBJ databases">
        <title>Novel species in genus Arthrobacter.</title>
        <authorList>
            <person name="Liu Y."/>
        </authorList>
    </citation>
    <scope>NUCLEOTIDE SEQUENCE</scope>
    <source>
        <strain evidence="2">Zg-Y786</strain>
    </source>
</reference>
<protein>
    <submittedName>
        <fullName evidence="2">Helix-turn-helix domain-containing protein</fullName>
    </submittedName>
</protein>
<organism evidence="2 3">
    <name type="scientific">Arthrobacter gengyunqii</name>
    <dbReference type="NCBI Taxonomy" id="2886940"/>
    <lineage>
        <taxon>Bacteria</taxon>
        <taxon>Bacillati</taxon>
        <taxon>Actinomycetota</taxon>
        <taxon>Actinomycetes</taxon>
        <taxon>Micrococcales</taxon>
        <taxon>Micrococcaceae</taxon>
        <taxon>Arthrobacter</taxon>
    </lineage>
</organism>
<evidence type="ECO:0000313" key="2">
    <source>
        <dbReference type="EMBL" id="MCC3264587.1"/>
    </source>
</evidence>
<accession>A0ABS8GF26</accession>
<dbReference type="Gene3D" id="1.10.10.60">
    <property type="entry name" value="Homeodomain-like"/>
    <property type="match status" value="1"/>
</dbReference>
<gene>
    <name evidence="2" type="ORF">LJ752_00780</name>
</gene>
<comment type="caution">
    <text evidence="2">The sequence shown here is derived from an EMBL/GenBank/DDBJ whole genome shotgun (WGS) entry which is preliminary data.</text>
</comment>
<dbReference type="InterPro" id="IPR006120">
    <property type="entry name" value="Resolvase_HTH_dom"/>
</dbReference>
<proteinExistence type="predicted"/>